<dbReference type="Proteomes" id="UP000808372">
    <property type="component" value="Chromosome 40"/>
</dbReference>
<dbReference type="GeneID" id="120033160"/>
<dbReference type="PROSITE" id="PS51845">
    <property type="entry name" value="PDEASE_I_2"/>
    <property type="match status" value="2"/>
</dbReference>
<feature type="domain" description="PDEase" evidence="4">
    <location>
        <begin position="232"/>
        <end position="392"/>
    </location>
</feature>
<accession>A0A8U0Q2R3</accession>
<dbReference type="SUPFAM" id="SSF109604">
    <property type="entry name" value="HD-domain/PDEase-like"/>
    <property type="match status" value="1"/>
</dbReference>
<dbReference type="InterPro" id="IPR036971">
    <property type="entry name" value="PDEase_catalytic_dom_sf"/>
</dbReference>
<feature type="compositionally biased region" description="Gly residues" evidence="3">
    <location>
        <begin position="21"/>
        <end position="31"/>
    </location>
</feature>
<evidence type="ECO:0000259" key="4">
    <source>
        <dbReference type="PROSITE" id="PS51845"/>
    </source>
</evidence>
<dbReference type="PANTHER" id="PTHR11347">
    <property type="entry name" value="CYCLIC NUCLEOTIDE PHOSPHODIESTERASE"/>
    <property type="match status" value="1"/>
</dbReference>
<keyword evidence="2" id="KW-0378">Hydrolase</keyword>
<dbReference type="GO" id="GO:0046872">
    <property type="term" value="F:metal ion binding"/>
    <property type="evidence" value="ECO:0007669"/>
    <property type="project" value="UniProtKB-KW"/>
</dbReference>
<dbReference type="KEGG" id="snh:120033160"/>
<dbReference type="InterPro" id="IPR002073">
    <property type="entry name" value="PDEase_catalytic_dom"/>
</dbReference>
<dbReference type="GO" id="GO:0007165">
    <property type="term" value="P:signal transduction"/>
    <property type="evidence" value="ECO:0007669"/>
    <property type="project" value="InterPro"/>
</dbReference>
<protein>
    <submittedName>
        <fullName evidence="6">Calcium/calmodulin-dependent 3',5'-cyclic nucleotide phosphodiesterase 1A-like</fullName>
    </submittedName>
</protein>
<sequence>MGAGLDAVPGLGTSTKESSGHGAGLGAMPGLGTGSEEGIRLALPGEYDGTAARCQGFLLQLDLYLATVYPAPSGLPSPSTTAPVPMELGSAALREAEGGAFTCTIFGRRGQESEVRELPPAPLDIERAPASIFSCCLQDVDKWSFDVFVLHEASGEHTLQFLVYELLNRYDLINRFRIPVSSLVYFVEALEVVYSKHRNPYHNLIDASDVTETAHYLMLHTGVMHWLNDLEILATLSTQGPTNNFHIQTRELRALVIEMVMSRDLSCHFQQIKTTRSAFAAFSVDKAKVLSLMLHATDISHPAKDWPLHYRWTQALMEFFRQGDKEAEFGLPFSPLCDRNTTMIAQSQIGFIDFIVEPTFSALIDSTVKAISPLIEEAVKSGASGVRMSSMTGTDTGTVMESVQRYIGCGAPFDYSLPSIDLRQDCWPSFVDKGVDTPQKHPSRI</sequence>
<organism evidence="5 6">
    <name type="scientific">Salvelinus namaycush</name>
    <name type="common">Lake trout</name>
    <name type="synonym">Salmo namaycush</name>
    <dbReference type="NCBI Taxonomy" id="8040"/>
    <lineage>
        <taxon>Eukaryota</taxon>
        <taxon>Metazoa</taxon>
        <taxon>Chordata</taxon>
        <taxon>Craniata</taxon>
        <taxon>Vertebrata</taxon>
        <taxon>Euteleostomi</taxon>
        <taxon>Actinopterygii</taxon>
        <taxon>Neopterygii</taxon>
        <taxon>Teleostei</taxon>
        <taxon>Protacanthopterygii</taxon>
        <taxon>Salmoniformes</taxon>
        <taxon>Salmonidae</taxon>
        <taxon>Salmoninae</taxon>
        <taxon>Salvelinus</taxon>
    </lineage>
</organism>
<keyword evidence="5" id="KW-1185">Reference proteome</keyword>
<evidence type="ECO:0000256" key="3">
    <source>
        <dbReference type="SAM" id="MobiDB-lite"/>
    </source>
</evidence>
<evidence type="ECO:0000256" key="2">
    <source>
        <dbReference type="ARBA" id="ARBA00022801"/>
    </source>
</evidence>
<evidence type="ECO:0000313" key="5">
    <source>
        <dbReference type="Proteomes" id="UP000808372"/>
    </source>
</evidence>
<gene>
    <name evidence="6" type="primary">LOC120033160</name>
</gene>
<keyword evidence="1" id="KW-0479">Metal-binding</keyword>
<dbReference type="AlphaFoldDB" id="A0A8U0Q2R3"/>
<name>A0A8U0Q2R3_SALNM</name>
<dbReference type="Pfam" id="PF00233">
    <property type="entry name" value="PDEase_I"/>
    <property type="match status" value="1"/>
</dbReference>
<feature type="region of interest" description="Disordered" evidence="3">
    <location>
        <begin position="1"/>
        <end position="31"/>
    </location>
</feature>
<evidence type="ECO:0000313" key="6">
    <source>
        <dbReference type="RefSeq" id="XP_038835373.1"/>
    </source>
</evidence>
<evidence type="ECO:0000256" key="1">
    <source>
        <dbReference type="ARBA" id="ARBA00022723"/>
    </source>
</evidence>
<dbReference type="GO" id="GO:0004114">
    <property type="term" value="F:3',5'-cyclic-nucleotide phosphodiesterase activity"/>
    <property type="evidence" value="ECO:0007669"/>
    <property type="project" value="InterPro"/>
</dbReference>
<dbReference type="RefSeq" id="XP_038835373.1">
    <property type="nucleotide sequence ID" value="XM_038979445.1"/>
</dbReference>
<proteinExistence type="predicted"/>
<feature type="domain" description="PDEase" evidence="4">
    <location>
        <begin position="114"/>
        <end position="231"/>
    </location>
</feature>
<dbReference type="Gene3D" id="1.10.1300.10">
    <property type="entry name" value="3'5'-cyclic nucleotide phosphodiesterase, catalytic domain"/>
    <property type="match status" value="2"/>
</dbReference>
<reference evidence="6" key="1">
    <citation type="submission" date="2025-08" db="UniProtKB">
        <authorList>
            <consortium name="RefSeq"/>
        </authorList>
    </citation>
    <scope>IDENTIFICATION</scope>
    <source>
        <tissue evidence="6">White muscle</tissue>
    </source>
</reference>